<reference evidence="2" key="1">
    <citation type="submission" date="2022-11" db="UniProtKB">
        <authorList>
            <consortium name="WormBaseParasite"/>
        </authorList>
    </citation>
    <scope>IDENTIFICATION</scope>
</reference>
<proteinExistence type="predicted"/>
<dbReference type="WBParaSite" id="PS1159_v2.g16485.t1">
    <property type="protein sequence ID" value="PS1159_v2.g16485.t1"/>
    <property type="gene ID" value="PS1159_v2.g16485"/>
</dbReference>
<dbReference type="Proteomes" id="UP000887580">
    <property type="component" value="Unplaced"/>
</dbReference>
<name>A0AC35FDM3_9BILA</name>
<protein>
    <submittedName>
        <fullName evidence="2">Uncharacterized protein</fullName>
    </submittedName>
</protein>
<evidence type="ECO:0000313" key="2">
    <source>
        <dbReference type="WBParaSite" id="PS1159_v2.g16485.t1"/>
    </source>
</evidence>
<organism evidence="1 2">
    <name type="scientific">Panagrolaimus sp. PS1159</name>
    <dbReference type="NCBI Taxonomy" id="55785"/>
    <lineage>
        <taxon>Eukaryota</taxon>
        <taxon>Metazoa</taxon>
        <taxon>Ecdysozoa</taxon>
        <taxon>Nematoda</taxon>
        <taxon>Chromadorea</taxon>
        <taxon>Rhabditida</taxon>
        <taxon>Tylenchina</taxon>
        <taxon>Panagrolaimomorpha</taxon>
        <taxon>Panagrolaimoidea</taxon>
        <taxon>Panagrolaimidae</taxon>
        <taxon>Panagrolaimus</taxon>
    </lineage>
</organism>
<sequence>MSNISTKNTVYIVLIILCSFLAFFLFPHSSREKYSLPIFNYSVPIQTKSAAVEESKKCFIQILNDWKKVEPIAWLEIVNLVKMCTKYIINYIPYLETTPHNPEHKYYMIPKIQYMNDSFYVITFGIGGDIDAELNIQMVIPHSKFLGFDPNENYETLFTGNLKGKFFQTAVGGKNVKNTTIMKCKYESHRKI</sequence>
<accession>A0AC35FDM3</accession>
<evidence type="ECO:0000313" key="1">
    <source>
        <dbReference type="Proteomes" id="UP000887580"/>
    </source>
</evidence>